<dbReference type="GeneID" id="14537857"/>
<evidence type="ECO:0000256" key="1">
    <source>
        <dbReference type="SAM" id="MobiDB-lite"/>
    </source>
</evidence>
<evidence type="ECO:0000313" key="3">
    <source>
        <dbReference type="Proteomes" id="UP000005018"/>
    </source>
</evidence>
<protein>
    <submittedName>
        <fullName evidence="2">Uncharacterized protein</fullName>
    </submittedName>
</protein>
<evidence type="ECO:0000313" key="2">
    <source>
        <dbReference type="EMBL" id="CCG21135.1"/>
    </source>
</evidence>
<dbReference type="OrthoDB" id="4008139at2759"/>
<dbReference type="AlphaFoldDB" id="H8WWZ5"/>
<feature type="compositionally biased region" description="Polar residues" evidence="1">
    <location>
        <begin position="1"/>
        <end position="35"/>
    </location>
</feature>
<reference evidence="2 3" key="1">
    <citation type="journal article" date="2012" name="PLoS ONE">
        <title>Sequence and analysis of the genome of the pathogenic yeast Candida orthopsilosis.</title>
        <authorList>
            <person name="Riccombeni A."/>
            <person name="Vidanes G."/>
            <person name="Proux-Wera E."/>
            <person name="Wolfe K.H."/>
            <person name="Butler G."/>
        </authorList>
    </citation>
    <scope>NUCLEOTIDE SEQUENCE [LARGE SCALE GENOMIC DNA]</scope>
    <source>
        <strain evidence="2 3">Co 90-125</strain>
    </source>
</reference>
<name>H8WWZ5_CANO9</name>
<gene>
    <name evidence="2" type="ORF">CORT_0A07495</name>
</gene>
<dbReference type="EMBL" id="HE681719">
    <property type="protein sequence ID" value="CCG21135.1"/>
    <property type="molecule type" value="Genomic_DNA"/>
</dbReference>
<dbReference type="HOGENOM" id="CLU_2209705_0_0_1"/>
<dbReference type="KEGG" id="cot:CORT_0A07495"/>
<keyword evidence="3" id="KW-1185">Reference proteome</keyword>
<feature type="region of interest" description="Disordered" evidence="1">
    <location>
        <begin position="1"/>
        <end position="38"/>
    </location>
</feature>
<dbReference type="Proteomes" id="UP000005018">
    <property type="component" value="Chromosome 1"/>
</dbReference>
<sequence>MGNKFSSHENSNPHFSFSAMFSQSGTNTPVPQSRNVPVPIHDTIGESITWINDWFSFDQDGQGANSLQLKGWVKTNQSHKTTSHKSFINLNDQKWQYLKEVKEEQSI</sequence>
<accession>H8WWZ5</accession>
<organism evidence="2 3">
    <name type="scientific">Candida orthopsilosis (strain 90-125)</name>
    <name type="common">Yeast</name>
    <dbReference type="NCBI Taxonomy" id="1136231"/>
    <lineage>
        <taxon>Eukaryota</taxon>
        <taxon>Fungi</taxon>
        <taxon>Dikarya</taxon>
        <taxon>Ascomycota</taxon>
        <taxon>Saccharomycotina</taxon>
        <taxon>Pichiomycetes</taxon>
        <taxon>Debaryomycetaceae</taxon>
        <taxon>Candida/Lodderomyces clade</taxon>
        <taxon>Candida</taxon>
    </lineage>
</organism>
<proteinExistence type="predicted"/>
<dbReference type="RefSeq" id="XP_003866574.1">
    <property type="nucleotide sequence ID" value="XM_003866526.1"/>
</dbReference>